<dbReference type="InterPro" id="IPR006970">
    <property type="entry name" value="PT"/>
</dbReference>
<evidence type="ECO:0000256" key="1">
    <source>
        <dbReference type="ARBA" id="ARBA00022729"/>
    </source>
</evidence>
<dbReference type="Pfam" id="PF04886">
    <property type="entry name" value="PT"/>
    <property type="match status" value="1"/>
</dbReference>
<feature type="region of interest" description="Disordered" evidence="3">
    <location>
        <begin position="143"/>
        <end position="310"/>
    </location>
</feature>
<keyword evidence="2" id="KW-0677">Repeat</keyword>
<dbReference type="EMBL" id="JABANP010000698">
    <property type="protein sequence ID" value="KAF4679716.1"/>
    <property type="molecule type" value="Genomic_DNA"/>
</dbReference>
<dbReference type="OrthoDB" id="10437631at2759"/>
<evidence type="ECO:0000313" key="5">
    <source>
        <dbReference type="EMBL" id="KAF4679716.1"/>
    </source>
</evidence>
<organism evidence="5 6">
    <name type="scientific">Perkinsus olseni</name>
    <name type="common">Perkinsus atlanticus</name>
    <dbReference type="NCBI Taxonomy" id="32597"/>
    <lineage>
        <taxon>Eukaryota</taxon>
        <taxon>Sar</taxon>
        <taxon>Alveolata</taxon>
        <taxon>Perkinsozoa</taxon>
        <taxon>Perkinsea</taxon>
        <taxon>Perkinsida</taxon>
        <taxon>Perkinsidae</taxon>
        <taxon>Perkinsus</taxon>
    </lineage>
</organism>
<feature type="compositionally biased region" description="Low complexity" evidence="3">
    <location>
        <begin position="151"/>
        <end position="301"/>
    </location>
</feature>
<proteinExistence type="predicted"/>
<evidence type="ECO:0000256" key="2">
    <source>
        <dbReference type="ARBA" id="ARBA00022737"/>
    </source>
</evidence>
<dbReference type="PANTHER" id="PTHR36489:SF2">
    <property type="entry name" value="APPLE DOMAIN-CONTAINING PROTEIN"/>
    <property type="match status" value="1"/>
</dbReference>
<feature type="signal peptide" evidence="4">
    <location>
        <begin position="1"/>
        <end position="17"/>
    </location>
</feature>
<feature type="chain" id="PRO_5029568601" evidence="4">
    <location>
        <begin position="18"/>
        <end position="310"/>
    </location>
</feature>
<evidence type="ECO:0000256" key="4">
    <source>
        <dbReference type="SAM" id="SignalP"/>
    </source>
</evidence>
<dbReference type="Proteomes" id="UP000541610">
    <property type="component" value="Unassembled WGS sequence"/>
</dbReference>
<reference evidence="5 6" key="1">
    <citation type="submission" date="2020-04" db="EMBL/GenBank/DDBJ databases">
        <title>Perkinsus olseni comparative genomics.</title>
        <authorList>
            <person name="Bogema D.R."/>
        </authorList>
    </citation>
    <scope>NUCLEOTIDE SEQUENCE [LARGE SCALE GENOMIC DNA]</scope>
    <source>
        <strain evidence="5">00978-12</strain>
    </source>
</reference>
<protein>
    <submittedName>
        <fullName evidence="5">Uncharacterized protein</fullName>
    </submittedName>
</protein>
<dbReference type="AlphaFoldDB" id="A0A7J6N7G4"/>
<name>A0A7J6N7G4_PEROL</name>
<evidence type="ECO:0000256" key="3">
    <source>
        <dbReference type="SAM" id="MobiDB-lite"/>
    </source>
</evidence>
<evidence type="ECO:0000313" key="6">
    <source>
        <dbReference type="Proteomes" id="UP000541610"/>
    </source>
</evidence>
<gene>
    <name evidence="5" type="ORF">FOZ60_014580</name>
</gene>
<sequence>MLFSAVVVVYLVSLTEATYYCEEYCSLTEGCESSYCKENGVCFGLYYDDATTCYQPGDGSGNCDDATLSPVMCDDKPPVTSTASTTSMWTCSDVCNALVSCQESTTGSYCKTWISPSVCFGIIVKPDGTLCFEGVDEGCEGEPYECDSAMTTDAPTEAPTDAPTEAPTDAPTEAPTDAPTEAPTDAPTEAPTDAPTEAPTDAPTEAPTDAPTEAPTDAPTEAPTDAPTEAPTEAPTAAPTEAPAEAPTDAPTEAPTAAPTEAPTGTPTDTPTEAPTDALTEAPTDAPTEAPTDAPTEAPTDVPQYSTILP</sequence>
<keyword evidence="1 4" id="KW-0732">Signal</keyword>
<dbReference type="PANTHER" id="PTHR36489">
    <property type="entry name" value="PROTEIN-COUPLED RECEPTOR GPR1, PUTATIVE-RELATED"/>
    <property type="match status" value="1"/>
</dbReference>
<accession>A0A7J6N7G4</accession>
<comment type="caution">
    <text evidence="5">The sequence shown here is derived from an EMBL/GenBank/DDBJ whole genome shotgun (WGS) entry which is preliminary data.</text>
</comment>